<dbReference type="RefSeq" id="WP_195033104.1">
    <property type="nucleotide sequence ID" value="NZ_JADLRE010000008.1"/>
</dbReference>
<organism evidence="4 5">
    <name type="scientific">Nocardia abscessus</name>
    <dbReference type="NCBI Taxonomy" id="120957"/>
    <lineage>
        <taxon>Bacteria</taxon>
        <taxon>Bacillati</taxon>
        <taxon>Actinomycetota</taxon>
        <taxon>Actinomycetes</taxon>
        <taxon>Mycobacteriales</taxon>
        <taxon>Nocardiaceae</taxon>
        <taxon>Nocardia</taxon>
    </lineage>
</organism>
<dbReference type="CDD" id="cd07043">
    <property type="entry name" value="STAS_anti-anti-sigma_factors"/>
    <property type="match status" value="1"/>
</dbReference>
<dbReference type="PANTHER" id="PTHR33495">
    <property type="entry name" value="ANTI-SIGMA FACTOR ANTAGONIST TM_1081-RELATED-RELATED"/>
    <property type="match status" value="1"/>
</dbReference>
<keyword evidence="5" id="KW-1185">Reference proteome</keyword>
<evidence type="ECO:0000256" key="2">
    <source>
        <dbReference type="RuleBase" id="RU003749"/>
    </source>
</evidence>
<protein>
    <recommendedName>
        <fullName evidence="2">Anti-sigma factor antagonist</fullName>
    </recommendedName>
</protein>
<evidence type="ECO:0000313" key="5">
    <source>
        <dbReference type="Proteomes" id="UP000807309"/>
    </source>
</evidence>
<dbReference type="SUPFAM" id="SSF52091">
    <property type="entry name" value="SpoIIaa-like"/>
    <property type="match status" value="1"/>
</dbReference>
<dbReference type="PROSITE" id="PS50801">
    <property type="entry name" value="STAS"/>
    <property type="match status" value="1"/>
</dbReference>
<dbReference type="Pfam" id="PF01740">
    <property type="entry name" value="STAS"/>
    <property type="match status" value="1"/>
</dbReference>
<sequence>MVSSDSAPRALEVQVRSAADTVIVTVHGEIDMASAPHLQSALDGVLRDAPAAVVVDMSNVGFLGSAGLSVLLAASEATVSGGLRVVPSDAARRPIEVTALDRLLTVFDSVEEALAVDETQSPS</sequence>
<dbReference type="NCBIfam" id="TIGR00377">
    <property type="entry name" value="ant_ant_sig"/>
    <property type="match status" value="1"/>
</dbReference>
<reference evidence="4 5" key="1">
    <citation type="submission" date="2020-10" db="EMBL/GenBank/DDBJ databases">
        <title>Identification of Nocardia species via Next-generation sequencing and recognition of intraspecies genetic diversity.</title>
        <authorList>
            <person name="Li P."/>
            <person name="Li P."/>
            <person name="Lu B."/>
        </authorList>
    </citation>
    <scope>NUCLEOTIDE SEQUENCE [LARGE SCALE GENOMIC DNA]</scope>
    <source>
        <strain evidence="4 5">N-11</strain>
    </source>
</reference>
<name>A0ABS0C6C6_9NOCA</name>
<feature type="domain" description="STAS" evidence="3">
    <location>
        <begin position="11"/>
        <end position="117"/>
    </location>
</feature>
<dbReference type="InterPro" id="IPR002645">
    <property type="entry name" value="STAS_dom"/>
</dbReference>
<dbReference type="Proteomes" id="UP000807309">
    <property type="component" value="Unassembled WGS sequence"/>
</dbReference>
<proteinExistence type="inferred from homology"/>
<evidence type="ECO:0000259" key="3">
    <source>
        <dbReference type="PROSITE" id="PS50801"/>
    </source>
</evidence>
<dbReference type="InterPro" id="IPR003658">
    <property type="entry name" value="Anti-sigma_ant"/>
</dbReference>
<evidence type="ECO:0000256" key="1">
    <source>
        <dbReference type="ARBA" id="ARBA00009013"/>
    </source>
</evidence>
<comment type="caution">
    <text evidence="4">The sequence shown here is derived from an EMBL/GenBank/DDBJ whole genome shotgun (WGS) entry which is preliminary data.</text>
</comment>
<gene>
    <name evidence="4" type="ORF">IU470_12480</name>
</gene>
<dbReference type="Gene3D" id="3.30.750.24">
    <property type="entry name" value="STAS domain"/>
    <property type="match status" value="1"/>
</dbReference>
<evidence type="ECO:0000313" key="4">
    <source>
        <dbReference type="EMBL" id="MBF6225916.1"/>
    </source>
</evidence>
<dbReference type="InterPro" id="IPR036513">
    <property type="entry name" value="STAS_dom_sf"/>
</dbReference>
<dbReference type="PANTHER" id="PTHR33495:SF2">
    <property type="entry name" value="ANTI-SIGMA FACTOR ANTAGONIST TM_1081-RELATED"/>
    <property type="match status" value="1"/>
</dbReference>
<dbReference type="EMBL" id="JADLRE010000008">
    <property type="protein sequence ID" value="MBF6225916.1"/>
    <property type="molecule type" value="Genomic_DNA"/>
</dbReference>
<accession>A0ABS0C6C6</accession>
<comment type="similarity">
    <text evidence="1 2">Belongs to the anti-sigma-factor antagonist family.</text>
</comment>